<dbReference type="VEuPathDB" id="MicrosporidiaDB:M153_5800001267"/>
<accession>A0A0R0LWP0</accession>
<evidence type="ECO:0000313" key="3">
    <source>
        <dbReference type="EMBL" id="KRH93769.1"/>
    </source>
</evidence>
<dbReference type="AlphaFoldDB" id="A0A0R0LWP0"/>
<reference evidence="3 4" key="1">
    <citation type="submission" date="2015-07" db="EMBL/GenBank/DDBJ databases">
        <title>The genome of Pseudoloma neurophilia, a relevant intracellular parasite of the zebrafish.</title>
        <authorList>
            <person name="Ndikumana S."/>
            <person name="Pelin A."/>
            <person name="Sanders J."/>
            <person name="Corradi N."/>
        </authorList>
    </citation>
    <scope>NUCLEOTIDE SEQUENCE [LARGE SCALE GENOMIC DNA]</scope>
    <source>
        <strain evidence="3 4">MK1</strain>
    </source>
</reference>
<feature type="region of interest" description="Disordered" evidence="1">
    <location>
        <begin position="22"/>
        <end position="67"/>
    </location>
</feature>
<feature type="non-terminal residue" evidence="3">
    <location>
        <position position="422"/>
    </location>
</feature>
<feature type="signal peptide" evidence="2">
    <location>
        <begin position="1"/>
        <end position="17"/>
    </location>
</feature>
<proteinExistence type="predicted"/>
<keyword evidence="4" id="KW-1185">Reference proteome</keyword>
<evidence type="ECO:0000256" key="1">
    <source>
        <dbReference type="SAM" id="MobiDB-lite"/>
    </source>
</evidence>
<feature type="compositionally biased region" description="Polar residues" evidence="1">
    <location>
        <begin position="25"/>
        <end position="67"/>
    </location>
</feature>
<dbReference type="EMBL" id="LGUB01000221">
    <property type="protein sequence ID" value="KRH93769.1"/>
    <property type="molecule type" value="Genomic_DNA"/>
</dbReference>
<organism evidence="3 4">
    <name type="scientific">Pseudoloma neurophilia</name>
    <dbReference type="NCBI Taxonomy" id="146866"/>
    <lineage>
        <taxon>Eukaryota</taxon>
        <taxon>Fungi</taxon>
        <taxon>Fungi incertae sedis</taxon>
        <taxon>Microsporidia</taxon>
        <taxon>Pseudoloma</taxon>
    </lineage>
</organism>
<sequence>MFKILLYLFTFIPFIRASEKKSSKTRLQIEQQNTQSNIRSSNASDLIPIQNSDQTTDQNPPANQSVDHPTLAIRIERLLNFFKESTNISSDQRNSINNGQTGSYRCFGITRSHQRTVNPERIGPSSFQNTPDPTLTSDFAAGFGSDWQRPRITSLRRISSSATVGNFPISRSYSQNNMLSQEPRPLGENKDFFSLTKEEISDILKRKRVQSLPLPPIPEPTWKSLLSSNDESVIYDTPRSALQIPRGSIREQQLFSGPSYEFKRLERSNCNVCDFAICNYCGSVYDRRKRWRVQDQFGTTRLSQNPIIYPERSYRYSENLSFPHFPVRMSSGFSNRSYQSDSDYGGRFSNSQISQQNTQFRMPRSRTSDLFTLGIQQSIKSPGHQEESEYEFMSDLFPSHLPTASIENRVVRPKDISTASIE</sequence>
<evidence type="ECO:0000313" key="4">
    <source>
        <dbReference type="Proteomes" id="UP000051530"/>
    </source>
</evidence>
<keyword evidence="2" id="KW-0732">Signal</keyword>
<feature type="compositionally biased region" description="Polar residues" evidence="1">
    <location>
        <begin position="125"/>
        <end position="137"/>
    </location>
</feature>
<protein>
    <submittedName>
        <fullName evidence="3">Uncharacterized protein</fullName>
    </submittedName>
</protein>
<gene>
    <name evidence="3" type="ORF">M153_5800001267</name>
</gene>
<evidence type="ECO:0000256" key="2">
    <source>
        <dbReference type="SAM" id="SignalP"/>
    </source>
</evidence>
<dbReference type="Proteomes" id="UP000051530">
    <property type="component" value="Unassembled WGS sequence"/>
</dbReference>
<feature type="region of interest" description="Disordered" evidence="1">
    <location>
        <begin position="117"/>
        <end position="142"/>
    </location>
</feature>
<comment type="caution">
    <text evidence="3">The sequence shown here is derived from an EMBL/GenBank/DDBJ whole genome shotgun (WGS) entry which is preliminary data.</text>
</comment>
<feature type="chain" id="PRO_5006398987" evidence="2">
    <location>
        <begin position="18"/>
        <end position="422"/>
    </location>
</feature>
<name>A0A0R0LWP0_9MICR</name>